<evidence type="ECO:0000313" key="1">
    <source>
        <dbReference type="EMBL" id="KAG8198025.1"/>
    </source>
</evidence>
<comment type="caution">
    <text evidence="1">The sequence shown here is derived from an EMBL/GenBank/DDBJ whole genome shotgun (WGS) entry which is preliminary data.</text>
</comment>
<evidence type="ECO:0000313" key="2">
    <source>
        <dbReference type="Proteomes" id="UP000827092"/>
    </source>
</evidence>
<proteinExistence type="predicted"/>
<accession>A0AAV6VNH6</accession>
<sequence>MEPTSRKLEFEMTLNDFMMLGALVGRPSRMDPILLREQLPAELGCQRWRRGFSLATQDGDLELPKGLRIE</sequence>
<keyword evidence="2" id="KW-1185">Reference proteome</keyword>
<protein>
    <submittedName>
        <fullName evidence="1">Uncharacterized protein</fullName>
    </submittedName>
</protein>
<name>A0AAV6VNH6_9ARAC</name>
<dbReference type="EMBL" id="JAFNEN010000045">
    <property type="protein sequence ID" value="KAG8198025.1"/>
    <property type="molecule type" value="Genomic_DNA"/>
</dbReference>
<dbReference type="Proteomes" id="UP000827092">
    <property type="component" value="Unassembled WGS sequence"/>
</dbReference>
<organism evidence="1 2">
    <name type="scientific">Oedothorax gibbosus</name>
    <dbReference type="NCBI Taxonomy" id="931172"/>
    <lineage>
        <taxon>Eukaryota</taxon>
        <taxon>Metazoa</taxon>
        <taxon>Ecdysozoa</taxon>
        <taxon>Arthropoda</taxon>
        <taxon>Chelicerata</taxon>
        <taxon>Arachnida</taxon>
        <taxon>Araneae</taxon>
        <taxon>Araneomorphae</taxon>
        <taxon>Entelegynae</taxon>
        <taxon>Araneoidea</taxon>
        <taxon>Linyphiidae</taxon>
        <taxon>Erigoninae</taxon>
        <taxon>Oedothorax</taxon>
    </lineage>
</organism>
<reference evidence="1 2" key="1">
    <citation type="journal article" date="2022" name="Nat. Ecol. Evol.">
        <title>A masculinizing supergene underlies an exaggerated male reproductive morph in a spider.</title>
        <authorList>
            <person name="Hendrickx F."/>
            <person name="De Corte Z."/>
            <person name="Sonet G."/>
            <person name="Van Belleghem S.M."/>
            <person name="Kostlbacher S."/>
            <person name="Vangestel C."/>
        </authorList>
    </citation>
    <scope>NUCLEOTIDE SEQUENCE [LARGE SCALE GENOMIC DNA]</scope>
    <source>
        <strain evidence="1">W744_W776</strain>
    </source>
</reference>
<dbReference type="AlphaFoldDB" id="A0AAV6VNH6"/>
<gene>
    <name evidence="1" type="ORF">JTE90_001863</name>
</gene>